<gene>
    <name evidence="3" type="ORF">MORIYA_0054</name>
</gene>
<dbReference type="Proteomes" id="UP000250163">
    <property type="component" value="Chromosome MORIYA"/>
</dbReference>
<dbReference type="EMBL" id="LS483250">
    <property type="protein sequence ID" value="SQD76532.1"/>
    <property type="molecule type" value="Genomic_DNA"/>
</dbReference>
<protein>
    <submittedName>
        <fullName evidence="3">Transposase</fullName>
    </submittedName>
</protein>
<sequence length="216" mass="24835">MATSNHLSDILTLNLAHYQQQHKLTQQQSLVCQHIQACRTQALGEQQWRCGACHYEQRIFCSCRDRHCPRCQGQQTQAWIEKQQTEVLNCRYFHLVFTLPHELNILAHYKAKELYSALFEAVWQTLSQFGMTRKHLQGQLGGTVVLHTWGQTLTQHIHLHCLIPGGVLTSQGEWHGVTSDYLFPVKALANVYRAKMMQALRHRELVIEQADAAHSG</sequence>
<dbReference type="KEGG" id="mya:MORIYA_0054"/>
<feature type="domain" description="Transposase zinc-binding" evidence="2">
    <location>
        <begin position="14"/>
        <end position="99"/>
    </location>
</feature>
<dbReference type="InterPro" id="IPR007069">
    <property type="entry name" value="Transposase_32"/>
</dbReference>
<dbReference type="PANTHER" id="PTHR37023">
    <property type="entry name" value="TRANSPOSASE"/>
    <property type="match status" value="1"/>
</dbReference>
<reference evidence="4" key="1">
    <citation type="submission" date="2018-05" db="EMBL/GenBank/DDBJ databases">
        <authorList>
            <person name="Cea G.-C."/>
            <person name="William W."/>
        </authorList>
    </citation>
    <scope>NUCLEOTIDE SEQUENCE [LARGE SCALE GENOMIC DNA]</scope>
    <source>
        <strain evidence="4">DB21MT 5</strain>
    </source>
</reference>
<dbReference type="SUPFAM" id="SSF55464">
    <property type="entry name" value="Origin of replication-binding domain, RBD-like"/>
    <property type="match status" value="1"/>
</dbReference>
<dbReference type="Pfam" id="PF04986">
    <property type="entry name" value="Y2_Tnp"/>
    <property type="match status" value="1"/>
</dbReference>
<dbReference type="PANTHER" id="PTHR37023:SF1">
    <property type="entry name" value="ISSOD25 TRANSPOSASE TNPA_ISSOD25"/>
    <property type="match status" value="1"/>
</dbReference>
<dbReference type="InterPro" id="IPR026889">
    <property type="entry name" value="Zn_Tnp"/>
</dbReference>
<name>A0A330LJD9_9GAMM</name>
<organism evidence="3 4">
    <name type="scientific">Moritella yayanosii</name>
    <dbReference type="NCBI Taxonomy" id="69539"/>
    <lineage>
        <taxon>Bacteria</taxon>
        <taxon>Pseudomonadati</taxon>
        <taxon>Pseudomonadota</taxon>
        <taxon>Gammaproteobacteria</taxon>
        <taxon>Alteromonadales</taxon>
        <taxon>Moritellaceae</taxon>
        <taxon>Moritella</taxon>
    </lineage>
</organism>
<dbReference type="GO" id="GO:0006313">
    <property type="term" value="P:DNA transposition"/>
    <property type="evidence" value="ECO:0007669"/>
    <property type="project" value="InterPro"/>
</dbReference>
<evidence type="ECO:0000259" key="1">
    <source>
        <dbReference type="Pfam" id="PF04986"/>
    </source>
</evidence>
<dbReference type="AlphaFoldDB" id="A0A330LJD9"/>
<dbReference type="GO" id="GO:0003677">
    <property type="term" value="F:DNA binding"/>
    <property type="evidence" value="ECO:0007669"/>
    <property type="project" value="InterPro"/>
</dbReference>
<dbReference type="Pfam" id="PF14319">
    <property type="entry name" value="Zn_Tnp_IS91"/>
    <property type="match status" value="1"/>
</dbReference>
<evidence type="ECO:0000313" key="4">
    <source>
        <dbReference type="Proteomes" id="UP000250163"/>
    </source>
</evidence>
<keyword evidence="4" id="KW-1185">Reference proteome</keyword>
<dbReference type="GO" id="GO:0004803">
    <property type="term" value="F:transposase activity"/>
    <property type="evidence" value="ECO:0007669"/>
    <property type="project" value="InterPro"/>
</dbReference>
<accession>A0A330LJD9</accession>
<feature type="domain" description="Transposase IS801/IS1294" evidence="1">
    <location>
        <begin position="141"/>
        <end position="203"/>
    </location>
</feature>
<proteinExistence type="predicted"/>
<evidence type="ECO:0000259" key="2">
    <source>
        <dbReference type="Pfam" id="PF14319"/>
    </source>
</evidence>
<evidence type="ECO:0000313" key="3">
    <source>
        <dbReference type="EMBL" id="SQD76532.1"/>
    </source>
</evidence>